<gene>
    <name evidence="5" type="ORF">EDD66_10964</name>
</gene>
<keyword evidence="1" id="KW-0805">Transcription regulation</keyword>
<dbReference type="InterPro" id="IPR002577">
    <property type="entry name" value="HTH_HxlR"/>
</dbReference>
<accession>A0A3N1XGP6</accession>
<protein>
    <submittedName>
        <fullName evidence="5">HxlR family transcriptional regulator</fullName>
    </submittedName>
</protein>
<dbReference type="PROSITE" id="PS51118">
    <property type="entry name" value="HTH_HXLR"/>
    <property type="match status" value="1"/>
</dbReference>
<evidence type="ECO:0000313" key="5">
    <source>
        <dbReference type="EMBL" id="ROR25854.1"/>
    </source>
</evidence>
<evidence type="ECO:0000256" key="1">
    <source>
        <dbReference type="ARBA" id="ARBA00023015"/>
    </source>
</evidence>
<name>A0A3N1XGP6_9FIRM</name>
<reference evidence="5 6" key="1">
    <citation type="submission" date="2018-11" db="EMBL/GenBank/DDBJ databases">
        <title>Genomic Encyclopedia of Type Strains, Phase IV (KMG-IV): sequencing the most valuable type-strain genomes for metagenomic binning, comparative biology and taxonomic classification.</title>
        <authorList>
            <person name="Goeker M."/>
        </authorList>
    </citation>
    <scope>NUCLEOTIDE SEQUENCE [LARGE SCALE GENOMIC DNA]</scope>
    <source>
        <strain evidence="5 6">DSM 26537</strain>
    </source>
</reference>
<evidence type="ECO:0000256" key="3">
    <source>
        <dbReference type="ARBA" id="ARBA00023163"/>
    </source>
</evidence>
<dbReference type="AlphaFoldDB" id="A0A3N1XGP6"/>
<keyword evidence="6" id="KW-1185">Reference proteome</keyword>
<dbReference type="InterPro" id="IPR036390">
    <property type="entry name" value="WH_DNA-bd_sf"/>
</dbReference>
<dbReference type="EMBL" id="RJVG01000009">
    <property type="protein sequence ID" value="ROR25854.1"/>
    <property type="molecule type" value="Genomic_DNA"/>
</dbReference>
<dbReference type="PANTHER" id="PTHR33204">
    <property type="entry name" value="TRANSCRIPTIONAL REGULATOR, MARR FAMILY"/>
    <property type="match status" value="1"/>
</dbReference>
<organism evidence="5 6">
    <name type="scientific">Mobilisporobacter senegalensis</name>
    <dbReference type="NCBI Taxonomy" id="1329262"/>
    <lineage>
        <taxon>Bacteria</taxon>
        <taxon>Bacillati</taxon>
        <taxon>Bacillota</taxon>
        <taxon>Clostridia</taxon>
        <taxon>Lachnospirales</taxon>
        <taxon>Lachnospiraceae</taxon>
        <taxon>Mobilisporobacter</taxon>
    </lineage>
</organism>
<evidence type="ECO:0000313" key="6">
    <source>
        <dbReference type="Proteomes" id="UP000273083"/>
    </source>
</evidence>
<evidence type="ECO:0000259" key="4">
    <source>
        <dbReference type="PROSITE" id="PS51118"/>
    </source>
</evidence>
<keyword evidence="2" id="KW-0238">DNA-binding</keyword>
<proteinExistence type="predicted"/>
<dbReference type="InterPro" id="IPR036388">
    <property type="entry name" value="WH-like_DNA-bd_sf"/>
</dbReference>
<keyword evidence="3" id="KW-0804">Transcription</keyword>
<dbReference type="SUPFAM" id="SSF46785">
    <property type="entry name" value="Winged helix' DNA-binding domain"/>
    <property type="match status" value="1"/>
</dbReference>
<comment type="caution">
    <text evidence="5">The sequence shown here is derived from an EMBL/GenBank/DDBJ whole genome shotgun (WGS) entry which is preliminary data.</text>
</comment>
<feature type="domain" description="HTH hxlR-type" evidence="4">
    <location>
        <begin position="12"/>
        <end position="110"/>
    </location>
</feature>
<evidence type="ECO:0000256" key="2">
    <source>
        <dbReference type="ARBA" id="ARBA00023125"/>
    </source>
</evidence>
<dbReference type="Pfam" id="PF01638">
    <property type="entry name" value="HxlR"/>
    <property type="match status" value="1"/>
</dbReference>
<dbReference type="Proteomes" id="UP000273083">
    <property type="component" value="Unassembled WGS sequence"/>
</dbReference>
<dbReference type="GO" id="GO:0003677">
    <property type="term" value="F:DNA binding"/>
    <property type="evidence" value="ECO:0007669"/>
    <property type="project" value="UniProtKB-KW"/>
</dbReference>
<dbReference type="Gene3D" id="1.10.10.10">
    <property type="entry name" value="Winged helix-like DNA-binding domain superfamily/Winged helix DNA-binding domain"/>
    <property type="match status" value="1"/>
</dbReference>
<dbReference type="PANTHER" id="PTHR33204:SF29">
    <property type="entry name" value="TRANSCRIPTIONAL REGULATOR"/>
    <property type="match status" value="1"/>
</dbReference>
<sequence>MEINQKDLTEICPAKYTLDILGGKWKILILWHLLNDGVKRYGEIKRVLPGITHKMLSNQLKELEADGIIHREEYHQIPPKVEYSLTERGMTLKNILNEISKWGNINKGSY</sequence>